<evidence type="ECO:0000259" key="2">
    <source>
        <dbReference type="Pfam" id="PF09324"/>
    </source>
</evidence>
<gene>
    <name evidence="3" type="ORF">IMG5_160310</name>
</gene>
<feature type="region of interest" description="Disordered" evidence="1">
    <location>
        <begin position="64"/>
        <end position="92"/>
    </location>
</feature>
<dbReference type="Pfam" id="PF09324">
    <property type="entry name" value="Sec7-like_HDS"/>
    <property type="match status" value="1"/>
</dbReference>
<dbReference type="OrthoDB" id="292001at2759"/>
<dbReference type="GO" id="GO:0003887">
    <property type="term" value="F:DNA-directed DNA polymerase activity"/>
    <property type="evidence" value="ECO:0007669"/>
    <property type="project" value="UniProtKB-EC"/>
</dbReference>
<keyword evidence="3" id="KW-0548">Nucleotidyltransferase</keyword>
<dbReference type="InParanoid" id="G0QZX0"/>
<proteinExistence type="predicted"/>
<keyword evidence="3" id="KW-0378">Hydrolase</keyword>
<feature type="compositionally biased region" description="Polar residues" evidence="1">
    <location>
        <begin position="64"/>
        <end position="73"/>
    </location>
</feature>
<dbReference type="EMBL" id="GL984171">
    <property type="protein sequence ID" value="EGR29232.1"/>
    <property type="molecule type" value="Genomic_DNA"/>
</dbReference>
<dbReference type="GeneID" id="14905325"/>
<dbReference type="OMA" id="NEVMVAW"/>
<evidence type="ECO:0000256" key="1">
    <source>
        <dbReference type="SAM" id="MobiDB-lite"/>
    </source>
</evidence>
<keyword evidence="3" id="KW-0808">Transferase</keyword>
<dbReference type="Proteomes" id="UP000008983">
    <property type="component" value="Unassembled WGS sequence"/>
</dbReference>
<sequence length="1390" mass="163504">MLFSPKIILCKNYQLISKVLNICLVLQSNKDIMIRNTSLAGPFQLIHIVFQHLINSIKQTQKLENSSGSQSDGNESKNKIYEEENKEQTKIKRNSEDEIQTISYSQEHCDQINDICLRLFNEIISLMLDKQLPEWVPQNINGLLISYQEIGFDLLLSLLKQIGRHVKYCKQIEEQITNKLVSFAIENISQDYTEFKFGIRIIQLSSILVNNYFGYNEILQKIYVVNKSINKIYIYTFMYAELFSLCLNNPKFIYISFEQANNNLNDQQDKNASRERNLIKILEITLLMAQSISQFPDAELRKQINTNIKGGKILERNEIEYQSTEPPLISYNMFYSLLIEVINHLTESLMKIYQERQEKIQNQIPDNNEISNIINLIWKDNLRIIKQLLSKQVSEQYSQNLLNQIQNWINIAGSLQLYKICDQYIKILANNCLPQKNNDEHILKPIEIQSTKILFNIAHCLGGKLGKSSWFIMLQTMQRLDTFFNKKLIQIDNNKPQKEEDLLVQSELQILSDIMSKLFSSSDIFDDSLLIIVIDSLNQLNLSILEQITIEQQQKKPFELNSKKFGFLKLKETVLVNISRIDLFWSLIIPHLILLSSEKQGDLRMFSIDILNNIINNAFNYFSSNIYSPSQKNKKNLKKVIQKFKETDSWNQQNWQKSLLMPYKEVILSQFTDTQDIFLLNLIKIIQNNGHEINQNGYLVILDILQIVSTGQQFQNTLTQGLKCLSIIINQHITIINRYQLKIIIDLIENFRQSSKDKNSIYQSVEFLWNIGDQLAKLHQNLLKDENIDNNQLKQQQLVEIELLWESLFQKLINIINEPLEELRQSAIVTLTQLFMTNSIFFSKKFWFHIIKEIYIKNIEKLIHKILQQFEENTSSLNNQINIHSPQYQIHLQTPKFFGISETPKFQISSQDLSKVLAHSQMQNSQKLKTKAWEETCIILIQSLQKILKKGFNADNFIDLYLSIIAKGRQGILINNQQLILEFFKIIKDFVQNKGSLGIKIIDEIKDFILQYQSTMEFIGLDIENDKQSDSRISITETIPEIIETFENLLLCAGGIESRSGMIVNLYIDFYKSSLNFCQRIDFMNSSHRMLLFQDENARQIYDYVENIGILVLEKTNFQIQNEFMLFMNELINIRVDSRLSYLMNKKFLKIFQNVILNQSMPGELQDIFTKYYFAKIENILELRFDKDYFELHSQKLQIKKYVPLWIFVFEQFIYLAKNFSQKNKFYTELFFIIENLLKRPKEKIYILPVDMQDYIKKEIIKIEAVCIEFIIEQMLSEEQELDEYIISRMIEILENYIDSKKKTSENTTSTDLQEINENNDLEIRKNYISNFFLLAKAKSSKNKKFEEVAKIVLPILILRQLITCEYLPITQCLQSIFKEIQQELNLINS</sequence>
<dbReference type="EC" id="2.7.7.7" evidence="3"/>
<dbReference type="STRING" id="857967.G0QZX0"/>
<reference evidence="3 4" key="1">
    <citation type="submission" date="2011-07" db="EMBL/GenBank/DDBJ databases">
        <authorList>
            <person name="Coyne R."/>
            <person name="Brami D."/>
            <person name="Johnson J."/>
            <person name="Hostetler J."/>
            <person name="Hannick L."/>
            <person name="Clark T."/>
            <person name="Cassidy-Hanley D."/>
            <person name="Inman J."/>
        </authorList>
    </citation>
    <scope>NUCLEOTIDE SEQUENCE [LARGE SCALE GENOMIC DNA]</scope>
    <source>
        <strain evidence="3 4">G5</strain>
    </source>
</reference>
<evidence type="ECO:0000313" key="3">
    <source>
        <dbReference type="EMBL" id="EGR29232.1"/>
    </source>
</evidence>
<evidence type="ECO:0000313" key="4">
    <source>
        <dbReference type="Proteomes" id="UP000008983"/>
    </source>
</evidence>
<feature type="compositionally biased region" description="Basic and acidic residues" evidence="1">
    <location>
        <begin position="74"/>
        <end position="92"/>
    </location>
</feature>
<dbReference type="eggNOG" id="KOG1848">
    <property type="taxonomic scope" value="Eukaryota"/>
</dbReference>
<organism evidence="3 4">
    <name type="scientific">Ichthyophthirius multifiliis</name>
    <name type="common">White spot disease agent</name>
    <name type="synonym">Ich</name>
    <dbReference type="NCBI Taxonomy" id="5932"/>
    <lineage>
        <taxon>Eukaryota</taxon>
        <taxon>Sar</taxon>
        <taxon>Alveolata</taxon>
        <taxon>Ciliophora</taxon>
        <taxon>Intramacronucleata</taxon>
        <taxon>Oligohymenophorea</taxon>
        <taxon>Hymenostomatida</taxon>
        <taxon>Ophryoglenina</taxon>
        <taxon>Ichthyophthirius</taxon>
    </lineage>
</organism>
<feature type="domain" description="Mon2/Sec7/BIG1-like HDS" evidence="2">
    <location>
        <begin position="643"/>
        <end position="724"/>
    </location>
</feature>
<dbReference type="GO" id="GO:0016787">
    <property type="term" value="F:hydrolase activity"/>
    <property type="evidence" value="ECO:0007669"/>
    <property type="project" value="UniProtKB-KW"/>
</dbReference>
<keyword evidence="4" id="KW-1185">Reference proteome</keyword>
<dbReference type="InterPro" id="IPR015403">
    <property type="entry name" value="Mon2/Sec7/BIG1-like_HDS"/>
</dbReference>
<dbReference type="RefSeq" id="XP_004030468.1">
    <property type="nucleotide sequence ID" value="XM_004030420.1"/>
</dbReference>
<dbReference type="EC" id="3.4.24.15" evidence="3"/>
<accession>G0QZX0</accession>
<name>G0QZX0_ICHMU</name>
<protein>
    <submittedName>
        <fullName evidence="3">Mon2, putative</fullName>
        <ecNumber evidence="3">2.7.7.7</ecNumber>
        <ecNumber evidence="3">3.4.24.15</ecNumber>
    </submittedName>
</protein>